<sequence length="206" mass="22282">MNSPLHPGRSLSGNHLEGRVTSLRGVTHAPWRSAPSVTVVALRMRHSFGTDATLANVINKVCHSGLCRDPGREMRPCRRGSCCFSSNAVLGGVSRSLRKGGAGFVRRTWITARSTCSVPFNTLRRHAIDPYTRSASTGNERPGFFAGPAVTPMGRRARNLPFCPDLCNTANRAGRLFAPCSRLTSEPGPTPRRFGHRLHIKPAVGG</sequence>
<gene>
    <name evidence="1" type="ORF">BDD21_0545</name>
</gene>
<reference evidence="1 2" key="1">
    <citation type="submission" date="2018-10" db="EMBL/GenBank/DDBJ databases">
        <title>Genomic Encyclopedia of Archaeal and Bacterial Type Strains, Phase II (KMG-II): from individual species to whole genera.</title>
        <authorList>
            <person name="Goeker M."/>
        </authorList>
    </citation>
    <scope>NUCLEOTIDE SEQUENCE [LARGE SCALE GENOMIC DNA]</scope>
    <source>
        <strain evidence="1 2">DSM 235</strain>
    </source>
</reference>
<protein>
    <submittedName>
        <fullName evidence="1">Uncharacterized protein</fullName>
    </submittedName>
</protein>
<accession>A0A495V3P9</accession>
<dbReference type="Proteomes" id="UP000274556">
    <property type="component" value="Unassembled WGS sequence"/>
</dbReference>
<name>A0A495V3P9_9GAMM</name>
<proteinExistence type="predicted"/>
<evidence type="ECO:0000313" key="2">
    <source>
        <dbReference type="Proteomes" id="UP000274556"/>
    </source>
</evidence>
<comment type="caution">
    <text evidence="1">The sequence shown here is derived from an EMBL/GenBank/DDBJ whole genome shotgun (WGS) entry which is preliminary data.</text>
</comment>
<evidence type="ECO:0000313" key="1">
    <source>
        <dbReference type="EMBL" id="RKT43223.1"/>
    </source>
</evidence>
<organism evidence="1 2">
    <name type="scientific">Thiocapsa rosea</name>
    <dbReference type="NCBI Taxonomy" id="69360"/>
    <lineage>
        <taxon>Bacteria</taxon>
        <taxon>Pseudomonadati</taxon>
        <taxon>Pseudomonadota</taxon>
        <taxon>Gammaproteobacteria</taxon>
        <taxon>Chromatiales</taxon>
        <taxon>Chromatiaceae</taxon>
        <taxon>Thiocapsa</taxon>
    </lineage>
</organism>
<keyword evidence="2" id="KW-1185">Reference proteome</keyword>
<dbReference type="EMBL" id="RBXL01000001">
    <property type="protein sequence ID" value="RKT43223.1"/>
    <property type="molecule type" value="Genomic_DNA"/>
</dbReference>
<dbReference type="AlphaFoldDB" id="A0A495V3P9"/>